<accession>A0ABN6AYA4</accession>
<gene>
    <name evidence="1" type="ORF">MPRI_50200</name>
</gene>
<evidence type="ECO:0000313" key="1">
    <source>
        <dbReference type="EMBL" id="BBY72833.1"/>
    </source>
</evidence>
<sequence>MLSADGTGRPVAGWPATAGSSMSMICPAKPPNCGRTSAVVTAAIGAASPSTNCTRAAGTLGSIGT</sequence>
<dbReference type="Proteomes" id="UP000466578">
    <property type="component" value="Chromosome"/>
</dbReference>
<evidence type="ECO:0000313" key="2">
    <source>
        <dbReference type="Proteomes" id="UP000466578"/>
    </source>
</evidence>
<reference evidence="1 2" key="1">
    <citation type="journal article" date="2019" name="Emerg. Microbes Infect.">
        <title>Comprehensive subspecies identification of 175 nontuberculous mycobacteria species based on 7547 genomic profiles.</title>
        <authorList>
            <person name="Matsumoto Y."/>
            <person name="Kinjo T."/>
            <person name="Motooka D."/>
            <person name="Nabeya D."/>
            <person name="Jung N."/>
            <person name="Uechi K."/>
            <person name="Horii T."/>
            <person name="Iida T."/>
            <person name="Fujita J."/>
            <person name="Nakamura S."/>
        </authorList>
    </citation>
    <scope>NUCLEOTIDE SEQUENCE [LARGE SCALE GENOMIC DNA]</scope>
    <source>
        <strain evidence="1 2">JCM 30622</strain>
    </source>
</reference>
<dbReference type="EMBL" id="AP022597">
    <property type="protein sequence ID" value="BBY72833.1"/>
    <property type="molecule type" value="Genomic_DNA"/>
</dbReference>
<proteinExistence type="predicted"/>
<protein>
    <submittedName>
        <fullName evidence="1">Uncharacterized protein</fullName>
    </submittedName>
</protein>
<organism evidence="1 2">
    <name type="scientific">Mycobacterium paraintracellulare</name>
    <dbReference type="NCBI Taxonomy" id="1138383"/>
    <lineage>
        <taxon>Bacteria</taxon>
        <taxon>Bacillati</taxon>
        <taxon>Actinomycetota</taxon>
        <taxon>Actinomycetes</taxon>
        <taxon>Mycobacteriales</taxon>
        <taxon>Mycobacteriaceae</taxon>
        <taxon>Mycobacterium</taxon>
        <taxon>Mycobacterium avium complex (MAC)</taxon>
    </lineage>
</organism>
<keyword evidence="2" id="KW-1185">Reference proteome</keyword>
<name>A0ABN6AYA4_9MYCO</name>